<comment type="caution">
    <text evidence="2">The sequence shown here is derived from an EMBL/GenBank/DDBJ whole genome shotgun (WGS) entry which is preliminary data.</text>
</comment>
<dbReference type="Proteomes" id="UP000580250">
    <property type="component" value="Unassembled WGS sequence"/>
</dbReference>
<name>A0A6V7TI58_MELEN</name>
<dbReference type="EMBL" id="CAJEWN010000002">
    <property type="protein sequence ID" value="CAD2123434.1"/>
    <property type="molecule type" value="Genomic_DNA"/>
</dbReference>
<dbReference type="AlphaFoldDB" id="A0A6V7TI58"/>
<evidence type="ECO:0000256" key="1">
    <source>
        <dbReference type="SAM" id="SignalP"/>
    </source>
</evidence>
<protein>
    <submittedName>
        <fullName evidence="2">Uncharacterized protein</fullName>
    </submittedName>
</protein>
<evidence type="ECO:0000313" key="3">
    <source>
        <dbReference type="Proteomes" id="UP000580250"/>
    </source>
</evidence>
<accession>A0A6V7TI58</accession>
<reference evidence="2 3" key="1">
    <citation type="submission" date="2020-08" db="EMBL/GenBank/DDBJ databases">
        <authorList>
            <person name="Koutsovoulos G."/>
            <person name="Danchin GJ E."/>
        </authorList>
    </citation>
    <scope>NUCLEOTIDE SEQUENCE [LARGE SCALE GENOMIC DNA]</scope>
</reference>
<gene>
    <name evidence="2" type="ORF">MENT_LOCUS429</name>
</gene>
<evidence type="ECO:0000313" key="2">
    <source>
        <dbReference type="EMBL" id="CAD2123434.1"/>
    </source>
</evidence>
<keyword evidence="1" id="KW-0732">Signal</keyword>
<feature type="signal peptide" evidence="1">
    <location>
        <begin position="1"/>
        <end position="22"/>
    </location>
</feature>
<proteinExistence type="predicted"/>
<feature type="chain" id="PRO_5028278036" evidence="1">
    <location>
        <begin position="23"/>
        <end position="71"/>
    </location>
</feature>
<organism evidence="2 3">
    <name type="scientific">Meloidogyne enterolobii</name>
    <name type="common">Root-knot nematode worm</name>
    <name type="synonym">Meloidogyne mayaguensis</name>
    <dbReference type="NCBI Taxonomy" id="390850"/>
    <lineage>
        <taxon>Eukaryota</taxon>
        <taxon>Metazoa</taxon>
        <taxon>Ecdysozoa</taxon>
        <taxon>Nematoda</taxon>
        <taxon>Chromadorea</taxon>
        <taxon>Rhabditida</taxon>
        <taxon>Tylenchina</taxon>
        <taxon>Tylenchomorpha</taxon>
        <taxon>Tylenchoidea</taxon>
        <taxon>Meloidogynidae</taxon>
        <taxon>Meloidogyninae</taxon>
        <taxon>Meloidogyne</taxon>
    </lineage>
</organism>
<sequence length="71" mass="7986">MNKYQVFGFIFVLISMTMLATATEQDDFIKNCCKFLCQPCLVDIKVICPNNIIQVSDLLGFCVKHGHPCAL</sequence>